<evidence type="ECO:0000256" key="1">
    <source>
        <dbReference type="ARBA" id="ARBA00023002"/>
    </source>
</evidence>
<dbReference type="AlphaFoldDB" id="A0A5B2WT82"/>
<dbReference type="SUPFAM" id="SSF50475">
    <property type="entry name" value="FMN-binding split barrel"/>
    <property type="match status" value="1"/>
</dbReference>
<dbReference type="GO" id="GO:0005829">
    <property type="term" value="C:cytosol"/>
    <property type="evidence" value="ECO:0007669"/>
    <property type="project" value="TreeGrafter"/>
</dbReference>
<dbReference type="Gene3D" id="2.30.110.10">
    <property type="entry name" value="Electron Transport, Fmn-binding Protein, Chain A"/>
    <property type="match status" value="1"/>
</dbReference>
<evidence type="ECO:0000259" key="2">
    <source>
        <dbReference type="Pfam" id="PF01243"/>
    </source>
</evidence>
<dbReference type="InterPro" id="IPR052019">
    <property type="entry name" value="F420H2_bilvrd_red/Heme_oxyg"/>
</dbReference>
<feature type="domain" description="Pyridoxamine 5'-phosphate oxidase N-terminal" evidence="2">
    <location>
        <begin position="5"/>
        <end position="125"/>
    </location>
</feature>
<keyword evidence="1" id="KW-0560">Oxidoreductase</keyword>
<dbReference type="PANTHER" id="PTHR35176:SF6">
    <property type="entry name" value="HEME OXYGENASE HI_0854-RELATED"/>
    <property type="match status" value="1"/>
</dbReference>
<keyword evidence="4" id="KW-1185">Reference proteome</keyword>
<name>A0A5B2WT82_9PSEU</name>
<dbReference type="RefSeq" id="WP_149853405.1">
    <property type="nucleotide sequence ID" value="NZ_VUOB01000063.1"/>
</dbReference>
<dbReference type="InterPro" id="IPR011576">
    <property type="entry name" value="Pyridox_Oxase_N"/>
</dbReference>
<reference evidence="3 4" key="2">
    <citation type="submission" date="2019-09" db="EMBL/GenBank/DDBJ databases">
        <authorList>
            <person name="Jin C."/>
        </authorList>
    </citation>
    <scope>NUCLEOTIDE SEQUENCE [LARGE SCALE GENOMIC DNA]</scope>
    <source>
        <strain evidence="3 4">AN110305</strain>
    </source>
</reference>
<dbReference type="OrthoDB" id="162914at2"/>
<sequence length="132" mass="14476">MTVQLNDAVRALLDGRNFAVLATVNADGSPQTSAMWIGRDGDDLVFSTVAGRLKDRNIRRTPQVSVTILEDGNPYNYVEVRGLAKIEESGGVELNDKLSWKYDGKPFEQDAEGAVRVVVRVSPQRLTGYAAH</sequence>
<accession>A0A5B2WT82</accession>
<dbReference type="Proteomes" id="UP000323454">
    <property type="component" value="Unassembled WGS sequence"/>
</dbReference>
<dbReference type="GO" id="GO:0016627">
    <property type="term" value="F:oxidoreductase activity, acting on the CH-CH group of donors"/>
    <property type="evidence" value="ECO:0007669"/>
    <property type="project" value="TreeGrafter"/>
</dbReference>
<comment type="caution">
    <text evidence="3">The sequence shown here is derived from an EMBL/GenBank/DDBJ whole genome shotgun (WGS) entry which is preliminary data.</text>
</comment>
<evidence type="ECO:0000313" key="4">
    <source>
        <dbReference type="Proteomes" id="UP000323454"/>
    </source>
</evidence>
<dbReference type="InterPro" id="IPR019920">
    <property type="entry name" value="F420-binding_dom_put"/>
</dbReference>
<protein>
    <submittedName>
        <fullName evidence="3">PPOX class F420-dependent oxidoreductase</fullName>
    </submittedName>
</protein>
<proteinExistence type="predicted"/>
<gene>
    <name evidence="3" type="ORF">F0L68_30980</name>
</gene>
<dbReference type="Pfam" id="PF01243">
    <property type="entry name" value="PNPOx_N"/>
    <property type="match status" value="1"/>
</dbReference>
<evidence type="ECO:0000313" key="3">
    <source>
        <dbReference type="EMBL" id="KAA2254040.1"/>
    </source>
</evidence>
<organism evidence="3 4">
    <name type="scientific">Solihabitans fulvus</name>
    <dbReference type="NCBI Taxonomy" id="1892852"/>
    <lineage>
        <taxon>Bacteria</taxon>
        <taxon>Bacillati</taxon>
        <taxon>Actinomycetota</taxon>
        <taxon>Actinomycetes</taxon>
        <taxon>Pseudonocardiales</taxon>
        <taxon>Pseudonocardiaceae</taxon>
        <taxon>Solihabitans</taxon>
    </lineage>
</organism>
<dbReference type="NCBIfam" id="TIGR03618">
    <property type="entry name" value="Rv1155_F420"/>
    <property type="match status" value="1"/>
</dbReference>
<dbReference type="InterPro" id="IPR012349">
    <property type="entry name" value="Split_barrel_FMN-bd"/>
</dbReference>
<dbReference type="GO" id="GO:0070967">
    <property type="term" value="F:coenzyme F420 binding"/>
    <property type="evidence" value="ECO:0007669"/>
    <property type="project" value="TreeGrafter"/>
</dbReference>
<dbReference type="PANTHER" id="PTHR35176">
    <property type="entry name" value="HEME OXYGENASE HI_0854-RELATED"/>
    <property type="match status" value="1"/>
</dbReference>
<dbReference type="EMBL" id="VUOB01000063">
    <property type="protein sequence ID" value="KAA2254040.1"/>
    <property type="molecule type" value="Genomic_DNA"/>
</dbReference>
<reference evidence="3 4" key="1">
    <citation type="submission" date="2019-09" db="EMBL/GenBank/DDBJ databases">
        <title>Goodfellowia gen. nov., a new genus of the Pseudonocardineae related to Actinoalloteichus, containing Goodfellowia coeruleoviolacea gen. nov., comb. nov. gen. nov., comb. nov.</title>
        <authorList>
            <person name="Labeda D."/>
        </authorList>
    </citation>
    <scope>NUCLEOTIDE SEQUENCE [LARGE SCALE GENOMIC DNA]</scope>
    <source>
        <strain evidence="3 4">AN110305</strain>
    </source>
</reference>